<feature type="coiled-coil region" evidence="2">
    <location>
        <begin position="99"/>
        <end position="126"/>
    </location>
</feature>
<protein>
    <submittedName>
        <fullName evidence="6">Efflux RND transporter periplasmic adaptor subunit</fullName>
    </submittedName>
</protein>
<name>A0ABT7XPS5_9NEIS</name>
<feature type="domain" description="CusB-like beta-barrel" evidence="5">
    <location>
        <begin position="208"/>
        <end position="276"/>
    </location>
</feature>
<dbReference type="NCBIfam" id="TIGR01730">
    <property type="entry name" value="RND_mfp"/>
    <property type="match status" value="1"/>
</dbReference>
<evidence type="ECO:0000259" key="5">
    <source>
        <dbReference type="Pfam" id="PF25954"/>
    </source>
</evidence>
<accession>A0ABT7XPS5</accession>
<feature type="chain" id="PRO_5045251264" evidence="3">
    <location>
        <begin position="20"/>
        <end position="360"/>
    </location>
</feature>
<evidence type="ECO:0000256" key="3">
    <source>
        <dbReference type="SAM" id="SignalP"/>
    </source>
</evidence>
<dbReference type="InterPro" id="IPR058792">
    <property type="entry name" value="Beta-barrel_RND_2"/>
</dbReference>
<dbReference type="Pfam" id="PF25876">
    <property type="entry name" value="HH_MFP_RND"/>
    <property type="match status" value="1"/>
</dbReference>
<dbReference type="Gene3D" id="1.10.287.470">
    <property type="entry name" value="Helix hairpin bin"/>
    <property type="match status" value="1"/>
</dbReference>
<dbReference type="EMBL" id="JAUEDK010000022">
    <property type="protein sequence ID" value="MDN0075782.1"/>
    <property type="molecule type" value="Genomic_DNA"/>
</dbReference>
<comment type="caution">
    <text evidence="6">The sequence shown here is derived from an EMBL/GenBank/DDBJ whole genome shotgun (WGS) entry which is preliminary data.</text>
</comment>
<sequence length="360" mass="37921">MFDAARPLLLATLLPLLFAACGKAPAPAEEVRPVRYTVVGDDAAQPSERFAGEIRARQETKLGFRVAGKVVEKLVNAGEHVKKGQAIARLDAHDYALDLSAKRAQLAAAEHDLAQKEADLRRYQELLAKNFISQAQVDQQRNAVSAARAQLTAARASADASSNQTGYATLTAVADGIVTDISAEPGLVVSAGQPVATLAADGAREAAIAVPENKLTALRTAKSFTVTLWAANKHYTGHLRELAGAADPATRTYAARIALDNPDDAVKLGMTTSVGLPNANAGEQIRLPLTALLDEQGKHYVWVIDPASRKVGRKPVSVAAVGTDWVAVSGGIVRGQQVVTAGVHLLRDGQRVSLLKESAA</sequence>
<keyword evidence="3" id="KW-0732">Signal</keyword>
<evidence type="ECO:0000259" key="4">
    <source>
        <dbReference type="Pfam" id="PF25876"/>
    </source>
</evidence>
<dbReference type="Gene3D" id="2.40.420.20">
    <property type="match status" value="1"/>
</dbReference>
<keyword evidence="2" id="KW-0175">Coiled coil</keyword>
<dbReference type="PANTHER" id="PTHR30469">
    <property type="entry name" value="MULTIDRUG RESISTANCE PROTEIN MDTA"/>
    <property type="match status" value="1"/>
</dbReference>
<dbReference type="Proteomes" id="UP001168540">
    <property type="component" value="Unassembled WGS sequence"/>
</dbReference>
<dbReference type="InterPro" id="IPR058624">
    <property type="entry name" value="MdtA-like_HH"/>
</dbReference>
<dbReference type="Pfam" id="PF25954">
    <property type="entry name" value="Beta-barrel_RND_2"/>
    <property type="match status" value="1"/>
</dbReference>
<evidence type="ECO:0000313" key="6">
    <source>
        <dbReference type="EMBL" id="MDN0075782.1"/>
    </source>
</evidence>
<evidence type="ECO:0000256" key="1">
    <source>
        <dbReference type="ARBA" id="ARBA00009477"/>
    </source>
</evidence>
<dbReference type="SUPFAM" id="SSF111369">
    <property type="entry name" value="HlyD-like secretion proteins"/>
    <property type="match status" value="1"/>
</dbReference>
<organism evidence="6 7">
    <name type="scientific">Crenobacter oryzisoli</name>
    <dbReference type="NCBI Taxonomy" id="3056844"/>
    <lineage>
        <taxon>Bacteria</taxon>
        <taxon>Pseudomonadati</taxon>
        <taxon>Pseudomonadota</taxon>
        <taxon>Betaproteobacteria</taxon>
        <taxon>Neisseriales</taxon>
        <taxon>Neisseriaceae</taxon>
        <taxon>Crenobacter</taxon>
    </lineage>
</organism>
<dbReference type="RefSeq" id="WP_289830424.1">
    <property type="nucleotide sequence ID" value="NZ_JAUEDK010000022.1"/>
</dbReference>
<dbReference type="Gene3D" id="2.40.30.170">
    <property type="match status" value="1"/>
</dbReference>
<proteinExistence type="inferred from homology"/>
<feature type="domain" description="Multidrug resistance protein MdtA-like alpha-helical hairpin" evidence="4">
    <location>
        <begin position="100"/>
        <end position="161"/>
    </location>
</feature>
<dbReference type="PANTHER" id="PTHR30469:SF18">
    <property type="entry name" value="RESISTANCE-NODULATION-CELL DIVISION (RND) EFFLUX MEMBRANE FUSION PROTEIN-RELATED"/>
    <property type="match status" value="1"/>
</dbReference>
<reference evidence="6" key="1">
    <citation type="submission" date="2023-06" db="EMBL/GenBank/DDBJ databases">
        <authorList>
            <person name="Zhang S."/>
        </authorList>
    </citation>
    <scope>NUCLEOTIDE SEQUENCE</scope>
    <source>
        <strain evidence="6">SG2303</strain>
    </source>
</reference>
<gene>
    <name evidence="6" type="ORF">QU481_12890</name>
</gene>
<evidence type="ECO:0000313" key="7">
    <source>
        <dbReference type="Proteomes" id="UP001168540"/>
    </source>
</evidence>
<keyword evidence="7" id="KW-1185">Reference proteome</keyword>
<dbReference type="PROSITE" id="PS51257">
    <property type="entry name" value="PROKAR_LIPOPROTEIN"/>
    <property type="match status" value="1"/>
</dbReference>
<feature type="signal peptide" evidence="3">
    <location>
        <begin position="1"/>
        <end position="19"/>
    </location>
</feature>
<evidence type="ECO:0000256" key="2">
    <source>
        <dbReference type="SAM" id="Coils"/>
    </source>
</evidence>
<comment type="similarity">
    <text evidence="1">Belongs to the membrane fusion protein (MFP) (TC 8.A.1) family.</text>
</comment>
<dbReference type="InterPro" id="IPR006143">
    <property type="entry name" value="RND_pump_MFP"/>
</dbReference>
<dbReference type="Gene3D" id="2.40.50.100">
    <property type="match status" value="1"/>
</dbReference>